<dbReference type="GO" id="GO:1990782">
    <property type="term" value="F:protein tyrosine kinase binding"/>
    <property type="evidence" value="ECO:0007669"/>
    <property type="project" value="TreeGrafter"/>
</dbReference>
<evidence type="ECO:0000256" key="1">
    <source>
        <dbReference type="ARBA" id="ARBA00022729"/>
    </source>
</evidence>
<dbReference type="KEGG" id="pcw:110219724"/>
<dbReference type="GO" id="GO:0005886">
    <property type="term" value="C:plasma membrane"/>
    <property type="evidence" value="ECO:0007669"/>
    <property type="project" value="TreeGrafter"/>
</dbReference>
<evidence type="ECO:0000313" key="5">
    <source>
        <dbReference type="Proteomes" id="UP000515140"/>
    </source>
</evidence>
<keyword evidence="3" id="KW-0393">Immunoglobulin domain</keyword>
<dbReference type="GO" id="GO:0009986">
    <property type="term" value="C:cell surface"/>
    <property type="evidence" value="ECO:0007669"/>
    <property type="project" value="TreeGrafter"/>
</dbReference>
<dbReference type="Gene3D" id="2.60.40.10">
    <property type="entry name" value="Immunoglobulins"/>
    <property type="match status" value="1"/>
</dbReference>
<keyword evidence="1" id="KW-0732">Signal</keyword>
<dbReference type="InterPro" id="IPR013783">
    <property type="entry name" value="Ig-like_fold"/>
</dbReference>
<dbReference type="RefSeq" id="XP_020858981.1">
    <property type="nucleotide sequence ID" value="XM_021003322.1"/>
</dbReference>
<evidence type="ECO:0000313" key="6">
    <source>
        <dbReference type="RefSeq" id="XP_020858981.1"/>
    </source>
</evidence>
<dbReference type="GeneID" id="110219724"/>
<dbReference type="InterPro" id="IPR036179">
    <property type="entry name" value="Ig-like_dom_sf"/>
</dbReference>
<dbReference type="Proteomes" id="UP000515140">
    <property type="component" value="Unplaced"/>
</dbReference>
<reference evidence="6" key="1">
    <citation type="submission" date="2025-08" db="UniProtKB">
        <authorList>
            <consortium name="RefSeq"/>
        </authorList>
    </citation>
    <scope>IDENTIFICATION</scope>
    <source>
        <tissue evidence="6">Spleen</tissue>
    </source>
</reference>
<evidence type="ECO:0000256" key="2">
    <source>
        <dbReference type="ARBA" id="ARBA00023180"/>
    </source>
</evidence>
<dbReference type="InterPro" id="IPR050831">
    <property type="entry name" value="CEA_cell_adhesion"/>
</dbReference>
<evidence type="ECO:0000256" key="3">
    <source>
        <dbReference type="ARBA" id="ARBA00023319"/>
    </source>
</evidence>
<evidence type="ECO:0000256" key="4">
    <source>
        <dbReference type="SAM" id="MobiDB-lite"/>
    </source>
</evidence>
<dbReference type="GO" id="GO:0007165">
    <property type="term" value="P:signal transduction"/>
    <property type="evidence" value="ECO:0007669"/>
    <property type="project" value="TreeGrafter"/>
</dbReference>
<protein>
    <submittedName>
        <fullName evidence="6">Carcinoembryonic antigen-related cell adhesion molecule 3-like</fullName>
    </submittedName>
</protein>
<proteinExistence type="predicted"/>
<dbReference type="InParanoid" id="A0A6P5LSG8"/>
<organism evidence="5 6">
    <name type="scientific">Phascolarctos cinereus</name>
    <name type="common">Koala</name>
    <dbReference type="NCBI Taxonomy" id="38626"/>
    <lineage>
        <taxon>Eukaryota</taxon>
        <taxon>Metazoa</taxon>
        <taxon>Chordata</taxon>
        <taxon>Craniata</taxon>
        <taxon>Vertebrata</taxon>
        <taxon>Euteleostomi</taxon>
        <taxon>Mammalia</taxon>
        <taxon>Metatheria</taxon>
        <taxon>Diprotodontia</taxon>
        <taxon>Phascolarctidae</taxon>
        <taxon>Phascolarctos</taxon>
    </lineage>
</organism>
<dbReference type="PANTHER" id="PTHR44427:SF1">
    <property type="entry name" value="CARCINOEMBRYONIC ANTIGEN-RELATED CELL ADHESION MOLECULE 1"/>
    <property type="match status" value="1"/>
</dbReference>
<dbReference type="GO" id="GO:0002682">
    <property type="term" value="P:regulation of immune system process"/>
    <property type="evidence" value="ECO:0007669"/>
    <property type="project" value="TreeGrafter"/>
</dbReference>
<keyword evidence="2" id="KW-0325">Glycoprotein</keyword>
<feature type="region of interest" description="Disordered" evidence="4">
    <location>
        <begin position="1"/>
        <end position="23"/>
    </location>
</feature>
<dbReference type="PANTHER" id="PTHR44427">
    <property type="entry name" value="CARCINOEMBRYONIC ANTIGEN-RELATED CELL ADHESION MOLECULE 19"/>
    <property type="match status" value="1"/>
</dbReference>
<name>A0A6P5LSG8_PHACI</name>
<dbReference type="SUPFAM" id="SSF48726">
    <property type="entry name" value="Immunoglobulin"/>
    <property type="match status" value="1"/>
</dbReference>
<accession>A0A6P5LSG8</accession>
<gene>
    <name evidence="6" type="primary">LOC110219724</name>
</gene>
<sequence>MAGAAPGRGSCSQVSCSASGGHPESAQIFTATVPNRPMEGDDVILTAPNAPDRILNASWHSGFQPSDPDTITSCIPTAQAGPCTQRLGPAHTRREALTSWNTLGIRNLTPSDTGFYSLVLNTDSGLEKASPYIHVWRPREFLLIPDISANMNVAVENVD</sequence>
<keyword evidence="5" id="KW-1185">Reference proteome</keyword>
<dbReference type="AlphaFoldDB" id="A0A6P5LSG8"/>